<dbReference type="Gene3D" id="3.40.50.720">
    <property type="entry name" value="NAD(P)-binding Rossmann-like Domain"/>
    <property type="match status" value="1"/>
</dbReference>
<dbReference type="OrthoDB" id="9801953at2"/>
<dbReference type="GO" id="GO:0000166">
    <property type="term" value="F:nucleotide binding"/>
    <property type="evidence" value="ECO:0007669"/>
    <property type="project" value="InterPro"/>
</dbReference>
<dbReference type="EMBL" id="FTOA01000001">
    <property type="protein sequence ID" value="SIS39522.1"/>
    <property type="molecule type" value="Genomic_DNA"/>
</dbReference>
<dbReference type="InterPro" id="IPR055170">
    <property type="entry name" value="GFO_IDH_MocA-like_dom"/>
</dbReference>
<evidence type="ECO:0000313" key="3">
    <source>
        <dbReference type="EMBL" id="SIS39522.1"/>
    </source>
</evidence>
<dbReference type="STRING" id="80876.SAMN05421779_101508"/>
<feature type="domain" description="GFO/IDH/MocA-like oxidoreductase" evidence="2">
    <location>
        <begin position="160"/>
        <end position="280"/>
    </location>
</feature>
<dbReference type="InterPro" id="IPR000683">
    <property type="entry name" value="Gfo/Idh/MocA-like_OxRdtase_N"/>
</dbReference>
<dbReference type="AlphaFoldDB" id="A0A1N7IR23"/>
<accession>A0A1N7IR23</accession>
<sequence>MFYHLPLYGKEVSRHWQMVDLKSARRATRGQDAMDQQYTVGIIGYGKVGRTRHRIVDAHPRLRLITVCDVSPPSSGEVGVPVHTQWQAALDMCPDIVFVCTTNEMIPDIAVAALDAGCHVFCEKPPGRTVADIEKMRAAENAHPHLKLKFGFNHRYHEAVRNARMVIERGRLGRLLWARGIYGKAGGNAYDRNWRNDPARSGGGILIDQGIHMMDLMRMYCGDFVDFKAYLGAMYWNLPVEDNAFVMMRTAGDRVAMLHSSATQWRHRFKLDLYLERGFLELEGILSSTQTYGRESLKIARVLYDAEGYPLPNPDETISFYSEDRSWELEVEDFVRAIDLDLVVGDGNSADALAVMQMVQAVYSQGDQLSPLSAPLAE</sequence>
<evidence type="ECO:0000259" key="1">
    <source>
        <dbReference type="Pfam" id="PF01408"/>
    </source>
</evidence>
<dbReference type="RefSeq" id="WP_084194518.1">
    <property type="nucleotide sequence ID" value="NZ_FTOA01000001.1"/>
</dbReference>
<dbReference type="InterPro" id="IPR050463">
    <property type="entry name" value="Gfo/Idh/MocA_oxidrdct_glycsds"/>
</dbReference>
<dbReference type="SUPFAM" id="SSF51735">
    <property type="entry name" value="NAD(P)-binding Rossmann-fold domains"/>
    <property type="match status" value="1"/>
</dbReference>
<proteinExistence type="predicted"/>
<evidence type="ECO:0000259" key="2">
    <source>
        <dbReference type="Pfam" id="PF22725"/>
    </source>
</evidence>
<gene>
    <name evidence="3" type="ORF">SAMN05421779_101508</name>
</gene>
<reference evidence="3 4" key="1">
    <citation type="submission" date="2017-01" db="EMBL/GenBank/DDBJ databases">
        <authorList>
            <person name="Mah S.A."/>
            <person name="Swanson W.J."/>
            <person name="Moy G.W."/>
            <person name="Vacquier V.D."/>
        </authorList>
    </citation>
    <scope>NUCLEOTIDE SEQUENCE [LARGE SCALE GENOMIC DNA]</scope>
    <source>
        <strain evidence="3 4">DSM 11589</strain>
    </source>
</reference>
<name>A0A1N7IR23_9PROT</name>
<dbReference type="Proteomes" id="UP000185678">
    <property type="component" value="Unassembled WGS sequence"/>
</dbReference>
<feature type="domain" description="Gfo/Idh/MocA-like oxidoreductase N-terminal" evidence="1">
    <location>
        <begin position="39"/>
        <end position="142"/>
    </location>
</feature>
<organism evidence="3 4">
    <name type="scientific">Insolitispirillum peregrinum</name>
    <dbReference type="NCBI Taxonomy" id="80876"/>
    <lineage>
        <taxon>Bacteria</taxon>
        <taxon>Pseudomonadati</taxon>
        <taxon>Pseudomonadota</taxon>
        <taxon>Alphaproteobacteria</taxon>
        <taxon>Rhodospirillales</taxon>
        <taxon>Novispirillaceae</taxon>
        <taxon>Insolitispirillum</taxon>
    </lineage>
</organism>
<dbReference type="Pfam" id="PF01408">
    <property type="entry name" value="GFO_IDH_MocA"/>
    <property type="match status" value="1"/>
</dbReference>
<dbReference type="Gene3D" id="3.30.360.10">
    <property type="entry name" value="Dihydrodipicolinate Reductase, domain 2"/>
    <property type="match status" value="1"/>
</dbReference>
<dbReference type="InterPro" id="IPR036291">
    <property type="entry name" value="NAD(P)-bd_dom_sf"/>
</dbReference>
<dbReference type="PANTHER" id="PTHR43818:SF5">
    <property type="entry name" value="OXIDOREDUCTASE FAMILY PROTEIN"/>
    <property type="match status" value="1"/>
</dbReference>
<dbReference type="Pfam" id="PF22725">
    <property type="entry name" value="GFO_IDH_MocA_C3"/>
    <property type="match status" value="1"/>
</dbReference>
<keyword evidence="4" id="KW-1185">Reference proteome</keyword>
<protein>
    <submittedName>
        <fullName evidence="3">Predicted dehydrogenase</fullName>
    </submittedName>
</protein>
<dbReference type="SUPFAM" id="SSF55347">
    <property type="entry name" value="Glyceraldehyde-3-phosphate dehydrogenase-like, C-terminal domain"/>
    <property type="match status" value="1"/>
</dbReference>
<evidence type="ECO:0000313" key="4">
    <source>
        <dbReference type="Proteomes" id="UP000185678"/>
    </source>
</evidence>
<dbReference type="PANTHER" id="PTHR43818">
    <property type="entry name" value="BCDNA.GH03377"/>
    <property type="match status" value="1"/>
</dbReference>